<comment type="caution">
    <text evidence="2">The sequence shown here is derived from an EMBL/GenBank/DDBJ whole genome shotgun (WGS) entry which is preliminary data.</text>
</comment>
<evidence type="ECO:0000313" key="3">
    <source>
        <dbReference type="Proteomes" id="UP000887013"/>
    </source>
</evidence>
<accession>A0A8X6U121</accession>
<dbReference type="EMBL" id="BMAW01022663">
    <property type="protein sequence ID" value="GFT78851.1"/>
    <property type="molecule type" value="Genomic_DNA"/>
</dbReference>
<feature type="transmembrane region" description="Helical" evidence="1">
    <location>
        <begin position="101"/>
        <end position="118"/>
    </location>
</feature>
<sequence length="131" mass="14949">MTCRSRFARGLQENTLFHNSWHRAKTFHGMGEGEVVLPKVGSTNDRRIFPGSLGCPGNRSPPRYVTMPFLARKWPTPLLQPPFFLRLRTPGKRTGEGRKEGVSAIWVTLLVFISLFNAQDGEIWRRLDARV</sequence>
<keyword evidence="3" id="KW-1185">Reference proteome</keyword>
<keyword evidence="1" id="KW-0812">Transmembrane</keyword>
<evidence type="ECO:0000313" key="2">
    <source>
        <dbReference type="EMBL" id="GFT78851.1"/>
    </source>
</evidence>
<keyword evidence="1" id="KW-0472">Membrane</keyword>
<keyword evidence="1" id="KW-1133">Transmembrane helix</keyword>
<dbReference type="Proteomes" id="UP000887013">
    <property type="component" value="Unassembled WGS sequence"/>
</dbReference>
<organism evidence="2 3">
    <name type="scientific">Nephila pilipes</name>
    <name type="common">Giant wood spider</name>
    <name type="synonym">Nephila maculata</name>
    <dbReference type="NCBI Taxonomy" id="299642"/>
    <lineage>
        <taxon>Eukaryota</taxon>
        <taxon>Metazoa</taxon>
        <taxon>Ecdysozoa</taxon>
        <taxon>Arthropoda</taxon>
        <taxon>Chelicerata</taxon>
        <taxon>Arachnida</taxon>
        <taxon>Araneae</taxon>
        <taxon>Araneomorphae</taxon>
        <taxon>Entelegynae</taxon>
        <taxon>Araneoidea</taxon>
        <taxon>Nephilidae</taxon>
        <taxon>Nephila</taxon>
    </lineage>
</organism>
<protein>
    <submittedName>
        <fullName evidence="2">Uncharacterized protein</fullName>
    </submittedName>
</protein>
<gene>
    <name evidence="2" type="ORF">NPIL_564291</name>
</gene>
<evidence type="ECO:0000256" key="1">
    <source>
        <dbReference type="SAM" id="Phobius"/>
    </source>
</evidence>
<reference evidence="2" key="1">
    <citation type="submission" date="2020-08" db="EMBL/GenBank/DDBJ databases">
        <title>Multicomponent nature underlies the extraordinary mechanical properties of spider dragline silk.</title>
        <authorList>
            <person name="Kono N."/>
            <person name="Nakamura H."/>
            <person name="Mori M."/>
            <person name="Yoshida Y."/>
            <person name="Ohtoshi R."/>
            <person name="Malay A.D."/>
            <person name="Moran D.A.P."/>
            <person name="Tomita M."/>
            <person name="Numata K."/>
            <person name="Arakawa K."/>
        </authorList>
    </citation>
    <scope>NUCLEOTIDE SEQUENCE</scope>
</reference>
<dbReference type="AlphaFoldDB" id="A0A8X6U121"/>
<name>A0A8X6U121_NEPPI</name>
<proteinExistence type="predicted"/>